<keyword evidence="3" id="KW-0560">Oxidoreductase</keyword>
<dbReference type="OMA" id="GRICTPF"/>
<name>M5ECI7_MALS4</name>
<evidence type="ECO:0000313" key="5">
    <source>
        <dbReference type="Proteomes" id="UP000186303"/>
    </source>
</evidence>
<dbReference type="PANTHER" id="PTHR43391">
    <property type="entry name" value="RETINOL DEHYDROGENASE-RELATED"/>
    <property type="match status" value="1"/>
</dbReference>
<dbReference type="InterPro" id="IPR036291">
    <property type="entry name" value="NAD(P)-bd_dom_sf"/>
</dbReference>
<dbReference type="VEuPathDB" id="FungiDB:MSYG_4327"/>
<dbReference type="HOGENOM" id="CLU_056799_0_0_1"/>
<dbReference type="Gene3D" id="3.40.50.720">
    <property type="entry name" value="NAD(P)-binding Rossmann-like Domain"/>
    <property type="match status" value="1"/>
</dbReference>
<dbReference type="STRING" id="1230383.M5ECI7"/>
<keyword evidence="2" id="KW-0521">NADP</keyword>
<dbReference type="EMBL" id="LT671828">
    <property type="protein sequence ID" value="SHO79972.1"/>
    <property type="molecule type" value="Genomic_DNA"/>
</dbReference>
<protein>
    <submittedName>
        <fullName evidence="4">Similar to S.cerevisiae protein YMR226C (NADP(+)-dependent serine dehydrogenase and carbonyl reductase)</fullName>
    </submittedName>
</protein>
<evidence type="ECO:0000256" key="3">
    <source>
        <dbReference type="ARBA" id="ARBA00023002"/>
    </source>
</evidence>
<dbReference type="PANTHER" id="PTHR43391:SF14">
    <property type="entry name" value="DEHYDROGENASE_REDUCTASE SDR FAMILY PROTEIN 7-LIKE"/>
    <property type="match status" value="1"/>
</dbReference>
<keyword evidence="5" id="KW-1185">Reference proteome</keyword>
<dbReference type="AlphaFoldDB" id="M5ECI7"/>
<sequence>MALHVVLGGLLALWALRYVVPRRGRRVAKLPAADEHVVILGASTLDGLGAALLQQYLLRGTEHLMIVGRRLDGLEQVRDRMLAQTAGRRSVRAHVEIVQAELTSSADVAALRDRLLQQWGRLDTLHVVFGVTSILPILGVADVDPCGVNASGAASTDVHPTRDGLDRIATTVRQSSDGNLTGTAMVLGALVPILQTTSAHPAVAVIGSVAGLVPAPTRAVYCATKASQHFLVRSIELECESQAGTPVPGTQRRRARVPFLLVAPGPIQNSFVASYAVDARTGPRDDREHALDVHDVVRATLARLDHAQWGTLVLPARAYVASLLAQVNATRGWIGRVAHRMYNY</sequence>
<dbReference type="GO" id="GO:0016491">
    <property type="term" value="F:oxidoreductase activity"/>
    <property type="evidence" value="ECO:0007669"/>
    <property type="project" value="UniProtKB-KW"/>
</dbReference>
<dbReference type="OrthoDB" id="37659at2759"/>
<dbReference type="GO" id="GO:0005829">
    <property type="term" value="C:cytosol"/>
    <property type="evidence" value="ECO:0007669"/>
    <property type="project" value="TreeGrafter"/>
</dbReference>
<evidence type="ECO:0000313" key="4">
    <source>
        <dbReference type="EMBL" id="SHO79972.1"/>
    </source>
</evidence>
<dbReference type="RefSeq" id="XP_018741269.1">
    <property type="nucleotide sequence ID" value="XM_018884628.1"/>
</dbReference>
<dbReference type="Pfam" id="PF00106">
    <property type="entry name" value="adh_short"/>
    <property type="match status" value="1"/>
</dbReference>
<evidence type="ECO:0000256" key="2">
    <source>
        <dbReference type="ARBA" id="ARBA00022857"/>
    </source>
</evidence>
<comment type="similarity">
    <text evidence="1">Belongs to the short-chain dehydrogenases/reductases (SDR) family.</text>
</comment>
<dbReference type="SUPFAM" id="SSF51735">
    <property type="entry name" value="NAD(P)-binding Rossmann-fold domains"/>
    <property type="match status" value="1"/>
</dbReference>
<evidence type="ECO:0000256" key="1">
    <source>
        <dbReference type="ARBA" id="ARBA00006484"/>
    </source>
</evidence>
<proteinExistence type="inferred from homology"/>
<dbReference type="InterPro" id="IPR002347">
    <property type="entry name" value="SDR_fam"/>
</dbReference>
<dbReference type="KEGG" id="msym:MSY001_2762"/>
<gene>
    <name evidence="4" type="ORF">MSYG_4327</name>
</gene>
<dbReference type="CDD" id="cd05233">
    <property type="entry name" value="SDR_c"/>
    <property type="match status" value="1"/>
</dbReference>
<dbReference type="Proteomes" id="UP000186303">
    <property type="component" value="Chromosome 8"/>
</dbReference>
<reference evidence="5" key="1">
    <citation type="journal article" date="2017" name="Nucleic Acids Res.">
        <title>Proteogenomics produces comprehensive and highly accurate protein-coding gene annotation in a complete genome assembly of Malassezia sympodialis.</title>
        <authorList>
            <person name="Zhu Y."/>
            <person name="Engstroem P.G."/>
            <person name="Tellgren-Roth C."/>
            <person name="Baudo C.D."/>
            <person name="Kennell J.C."/>
            <person name="Sun S."/>
            <person name="Billmyre R.B."/>
            <person name="Schroeder M.S."/>
            <person name="Andersson A."/>
            <person name="Holm T."/>
            <person name="Sigurgeirsson B."/>
            <person name="Wu G."/>
            <person name="Sankaranarayanan S.R."/>
            <person name="Siddharthan R."/>
            <person name="Sanyal K."/>
            <person name="Lundeberg J."/>
            <person name="Nystedt B."/>
            <person name="Boekhout T."/>
            <person name="Dawson T.L. Jr."/>
            <person name="Heitman J."/>
            <person name="Scheynius A."/>
            <person name="Lehtioe J."/>
        </authorList>
    </citation>
    <scope>NUCLEOTIDE SEQUENCE [LARGE SCALE GENOMIC DNA]</scope>
    <source>
        <strain evidence="5">ATCC 42132</strain>
    </source>
</reference>
<organism evidence="4 5">
    <name type="scientific">Malassezia sympodialis (strain ATCC 42132)</name>
    <name type="common">Atopic eczema-associated yeast</name>
    <dbReference type="NCBI Taxonomy" id="1230383"/>
    <lineage>
        <taxon>Eukaryota</taxon>
        <taxon>Fungi</taxon>
        <taxon>Dikarya</taxon>
        <taxon>Basidiomycota</taxon>
        <taxon>Ustilaginomycotina</taxon>
        <taxon>Malasseziomycetes</taxon>
        <taxon>Malasseziales</taxon>
        <taxon>Malasseziaceae</taxon>
        <taxon>Malassezia</taxon>
    </lineage>
</organism>
<accession>M5ECI7</accession>